<dbReference type="OMA" id="DCTGPWW"/>
<gene>
    <name evidence="2" type="ORF">GX426_03965</name>
</gene>
<evidence type="ECO:0000256" key="1">
    <source>
        <dbReference type="SAM" id="Coils"/>
    </source>
</evidence>
<comment type="caution">
    <text evidence="2">The sequence shown here is derived from an EMBL/GenBank/DDBJ whole genome shotgun (WGS) entry which is preliminary data.</text>
</comment>
<protein>
    <submittedName>
        <fullName evidence="2">DUF5320 domain-containing protein</fullName>
    </submittedName>
</protein>
<organism evidence="2 3">
    <name type="scientific">Methanothrix soehngenii</name>
    <name type="common">Methanosaeta concilii</name>
    <dbReference type="NCBI Taxonomy" id="2223"/>
    <lineage>
        <taxon>Archaea</taxon>
        <taxon>Methanobacteriati</taxon>
        <taxon>Methanobacteriota</taxon>
        <taxon>Stenosarchaea group</taxon>
        <taxon>Methanomicrobia</taxon>
        <taxon>Methanotrichales</taxon>
        <taxon>Methanotrichaceae</taxon>
        <taxon>Methanothrix</taxon>
    </lineage>
</organism>
<feature type="coiled-coil region" evidence="1">
    <location>
        <begin position="58"/>
        <end position="85"/>
    </location>
</feature>
<dbReference type="AlphaFoldDB" id="A0A7K4AGZ0"/>
<dbReference type="InterPro" id="IPR035205">
    <property type="entry name" value="DUF5320"/>
</dbReference>
<keyword evidence="1" id="KW-0175">Coiled coil</keyword>
<dbReference type="EMBL" id="JAAYUN010000071">
    <property type="protein sequence ID" value="NLJ22247.1"/>
    <property type="molecule type" value="Genomic_DNA"/>
</dbReference>
<dbReference type="RefSeq" id="WP_013718614.1">
    <property type="nucleotide sequence ID" value="NZ_CAJYDL010000003.1"/>
</dbReference>
<dbReference type="Pfam" id="PF17253">
    <property type="entry name" value="DUF5320"/>
    <property type="match status" value="1"/>
</dbReference>
<evidence type="ECO:0000313" key="2">
    <source>
        <dbReference type="EMBL" id="NLJ22247.1"/>
    </source>
</evidence>
<sequence>MPWGDCTGPWWMGSRGNRAAGYYNPWCRRAAGFGMGYGRGYGYIPAEPFRQTTPEEERDYLEAVVRNLEEELKAVRAQIERLQSKP</sequence>
<dbReference type="Proteomes" id="UP000544742">
    <property type="component" value="Unassembled WGS sequence"/>
</dbReference>
<name>A0A7K4AGZ0_METSH</name>
<evidence type="ECO:0000313" key="3">
    <source>
        <dbReference type="Proteomes" id="UP000544742"/>
    </source>
</evidence>
<reference evidence="2 3" key="1">
    <citation type="journal article" date="2020" name="Biotechnol. Biofuels">
        <title>New insights from the biogas microbiome by comprehensive genome-resolved metagenomics of nearly 1600 species originating from multiple anaerobic digesters.</title>
        <authorList>
            <person name="Campanaro S."/>
            <person name="Treu L."/>
            <person name="Rodriguez-R L.M."/>
            <person name="Kovalovszki A."/>
            <person name="Ziels R.M."/>
            <person name="Maus I."/>
            <person name="Zhu X."/>
            <person name="Kougias P.G."/>
            <person name="Basile A."/>
            <person name="Luo G."/>
            <person name="Schluter A."/>
            <person name="Konstantinidis K.T."/>
            <person name="Angelidaki I."/>
        </authorList>
    </citation>
    <scope>NUCLEOTIDE SEQUENCE [LARGE SCALE GENOMIC DNA]</scope>
    <source>
        <strain evidence="2">AS27yjCOA_157</strain>
    </source>
</reference>
<dbReference type="GeneID" id="10460463"/>
<proteinExistence type="predicted"/>
<accession>A0A7K4AGZ0</accession>